<dbReference type="PANTHER" id="PTHR36933:SF1">
    <property type="entry name" value="SLL0788 PROTEIN"/>
    <property type="match status" value="1"/>
</dbReference>
<comment type="caution">
    <text evidence="3">The sequence shown here is derived from an EMBL/GenBank/DDBJ whole genome shotgun (WGS) entry which is preliminary data.</text>
</comment>
<keyword evidence="4" id="KW-1185">Reference proteome</keyword>
<feature type="chain" id="PRO_5046661826" evidence="1">
    <location>
        <begin position="25"/>
        <end position="127"/>
    </location>
</feature>
<feature type="domain" description="DUF305" evidence="2">
    <location>
        <begin position="35"/>
        <end position="122"/>
    </location>
</feature>
<sequence length="127" mass="13690">MTKTAILAAALALAGFSTVTLANAQDASPHQDHGTMTMPMPNDQPSSKAFEAANMKMHKDMAVPLSGRTDVDFVASMIPHHQGAIDMAKIELAYGKDPEIRKLAEEIVTAQQAEIAMMKAWLARQAQ</sequence>
<name>A0ABS4DXQ6_9HYPH</name>
<feature type="signal peptide" evidence="1">
    <location>
        <begin position="1"/>
        <end position="24"/>
    </location>
</feature>
<evidence type="ECO:0000313" key="3">
    <source>
        <dbReference type="EMBL" id="MBP1850478.1"/>
    </source>
</evidence>
<dbReference type="InterPro" id="IPR012347">
    <property type="entry name" value="Ferritin-like"/>
</dbReference>
<keyword evidence="1" id="KW-0732">Signal</keyword>
<dbReference type="PANTHER" id="PTHR36933">
    <property type="entry name" value="SLL0788 PROTEIN"/>
    <property type="match status" value="1"/>
</dbReference>
<evidence type="ECO:0000313" key="4">
    <source>
        <dbReference type="Proteomes" id="UP000759443"/>
    </source>
</evidence>
<evidence type="ECO:0000256" key="1">
    <source>
        <dbReference type="SAM" id="SignalP"/>
    </source>
</evidence>
<dbReference type="Proteomes" id="UP000759443">
    <property type="component" value="Unassembled WGS sequence"/>
</dbReference>
<evidence type="ECO:0000259" key="2">
    <source>
        <dbReference type="Pfam" id="PF03713"/>
    </source>
</evidence>
<dbReference type="Pfam" id="PF03713">
    <property type="entry name" value="DUF305"/>
    <property type="match status" value="1"/>
</dbReference>
<dbReference type="InterPro" id="IPR005183">
    <property type="entry name" value="DUF305_CopM-like"/>
</dbReference>
<protein>
    <submittedName>
        <fullName evidence="3">Uncharacterized protein (DUF305 family)</fullName>
    </submittedName>
</protein>
<gene>
    <name evidence="3" type="ORF">J2Z17_001912</name>
</gene>
<proteinExistence type="predicted"/>
<accession>A0ABS4DXQ6</accession>
<dbReference type="RefSeq" id="WP_209944212.1">
    <property type="nucleotide sequence ID" value="NZ_JAGGJU010000004.1"/>
</dbReference>
<dbReference type="EMBL" id="JAGGJU010000004">
    <property type="protein sequence ID" value="MBP1850478.1"/>
    <property type="molecule type" value="Genomic_DNA"/>
</dbReference>
<reference evidence="3 4" key="1">
    <citation type="submission" date="2021-03" db="EMBL/GenBank/DDBJ databases">
        <title>Genomic Encyclopedia of Type Strains, Phase IV (KMG-IV): sequencing the most valuable type-strain genomes for metagenomic binning, comparative biology and taxonomic classification.</title>
        <authorList>
            <person name="Goeker M."/>
        </authorList>
    </citation>
    <scope>NUCLEOTIDE SEQUENCE [LARGE SCALE GENOMIC DNA]</scope>
    <source>
        <strain evidence="3 4">DSM 21600</strain>
    </source>
</reference>
<dbReference type="Gene3D" id="1.20.1260.10">
    <property type="match status" value="1"/>
</dbReference>
<organism evidence="3 4">
    <name type="scientific">Rhizobium halophytocola</name>
    <dbReference type="NCBI Taxonomy" id="735519"/>
    <lineage>
        <taxon>Bacteria</taxon>
        <taxon>Pseudomonadati</taxon>
        <taxon>Pseudomonadota</taxon>
        <taxon>Alphaproteobacteria</taxon>
        <taxon>Hyphomicrobiales</taxon>
        <taxon>Rhizobiaceae</taxon>
        <taxon>Rhizobium/Agrobacterium group</taxon>
        <taxon>Rhizobium</taxon>
    </lineage>
</organism>